<comment type="caution">
    <text evidence="1">The sequence shown here is derived from an EMBL/GenBank/DDBJ whole genome shotgun (WGS) entry which is preliminary data.</text>
</comment>
<organism evidence="1 2">
    <name type="scientific">Pomacea canaliculata</name>
    <name type="common">Golden apple snail</name>
    <dbReference type="NCBI Taxonomy" id="400727"/>
    <lineage>
        <taxon>Eukaryota</taxon>
        <taxon>Metazoa</taxon>
        <taxon>Spiralia</taxon>
        <taxon>Lophotrochozoa</taxon>
        <taxon>Mollusca</taxon>
        <taxon>Gastropoda</taxon>
        <taxon>Caenogastropoda</taxon>
        <taxon>Architaenioglossa</taxon>
        <taxon>Ampullarioidea</taxon>
        <taxon>Ampullariidae</taxon>
        <taxon>Pomacea</taxon>
    </lineage>
</organism>
<name>A0A2T7NFP5_POMCA</name>
<evidence type="ECO:0000313" key="2">
    <source>
        <dbReference type="Proteomes" id="UP000245119"/>
    </source>
</evidence>
<sequence>MNLQHDDDPYLPTFLPTPNNVTFLSGEEAVLQCAIENRGTRTVIRHQRPAPLRSSAASLHVTSSLALNTSSVEEDNKLNLSVVIADMMHLMSHVREVLFLTSGRCEAGKNAVDAQAREDSHARRTGAILTEVHELEEDALWWWGGGVETQGWKEQVERRN</sequence>
<accession>A0A2T7NFP5</accession>
<dbReference type="EMBL" id="PZQS01000013">
    <property type="protein sequence ID" value="PVD19991.1"/>
    <property type="molecule type" value="Genomic_DNA"/>
</dbReference>
<protein>
    <submittedName>
        <fullName evidence="1">Uncharacterized protein</fullName>
    </submittedName>
</protein>
<proteinExistence type="predicted"/>
<dbReference type="Proteomes" id="UP000245119">
    <property type="component" value="Linkage Group LG13"/>
</dbReference>
<keyword evidence="2" id="KW-1185">Reference proteome</keyword>
<reference evidence="1 2" key="1">
    <citation type="submission" date="2018-04" db="EMBL/GenBank/DDBJ databases">
        <title>The genome of golden apple snail Pomacea canaliculata provides insight into stress tolerance and invasive adaptation.</title>
        <authorList>
            <person name="Liu C."/>
            <person name="Liu B."/>
            <person name="Ren Y."/>
            <person name="Zhang Y."/>
            <person name="Wang H."/>
            <person name="Li S."/>
            <person name="Jiang F."/>
            <person name="Yin L."/>
            <person name="Zhang G."/>
            <person name="Qian W."/>
            <person name="Fan W."/>
        </authorList>
    </citation>
    <scope>NUCLEOTIDE SEQUENCE [LARGE SCALE GENOMIC DNA]</scope>
    <source>
        <strain evidence="1">SZHN2017</strain>
        <tissue evidence="1">Muscle</tissue>
    </source>
</reference>
<dbReference type="AlphaFoldDB" id="A0A2T7NFP5"/>
<dbReference type="OrthoDB" id="190835at2759"/>
<gene>
    <name evidence="1" type="ORF">C0Q70_20485</name>
</gene>
<evidence type="ECO:0000313" key="1">
    <source>
        <dbReference type="EMBL" id="PVD19991.1"/>
    </source>
</evidence>